<feature type="transmembrane region" description="Helical" evidence="2">
    <location>
        <begin position="42"/>
        <end position="59"/>
    </location>
</feature>
<dbReference type="Proteomes" id="UP000032431">
    <property type="component" value="Chromosome I"/>
</dbReference>
<dbReference type="STRING" id="29343.CCDG5_0749"/>
<evidence type="ECO:0000259" key="3">
    <source>
        <dbReference type="Pfam" id="PF00892"/>
    </source>
</evidence>
<reference evidence="5" key="1">
    <citation type="submission" date="2014-07" db="EMBL/GenBank/DDBJ databases">
        <authorList>
            <person name="Wibberg D."/>
        </authorList>
    </citation>
    <scope>NUCLEOTIDE SEQUENCE [LARGE SCALE GENOMIC DNA]</scope>
    <source>
        <strain evidence="5">DG5</strain>
    </source>
</reference>
<dbReference type="HOGENOM" id="CLU_131462_6_1_9"/>
<keyword evidence="5" id="KW-1185">Reference proteome</keyword>
<comment type="similarity">
    <text evidence="1">Belongs to the EamA transporter family.</text>
</comment>
<sequence>MNKIFLIAVIIFMTMLGALGGFFFKRSSAGGSILSIIKNKELYIGGIIYIASALLNIWVLKYMQYSVVLPMTAITYIWTMIISRIVLKEKITVKKAFGVASIIVGAVFLSM</sequence>
<evidence type="ECO:0000313" key="4">
    <source>
        <dbReference type="EMBL" id="CDZ23878.1"/>
    </source>
</evidence>
<proteinExistence type="inferred from homology"/>
<feature type="transmembrane region" description="Helical" evidence="2">
    <location>
        <begin position="6"/>
        <end position="24"/>
    </location>
</feature>
<dbReference type="GO" id="GO:0016020">
    <property type="term" value="C:membrane"/>
    <property type="evidence" value="ECO:0007669"/>
    <property type="project" value="InterPro"/>
</dbReference>
<name>A0A078KN60_9FIRM</name>
<dbReference type="SUPFAM" id="SSF103481">
    <property type="entry name" value="Multidrug resistance efflux transporter EmrE"/>
    <property type="match status" value="1"/>
</dbReference>
<keyword evidence="2" id="KW-1133">Transmembrane helix</keyword>
<dbReference type="PATRIC" id="fig|29343.3.peg.784"/>
<dbReference type="KEGG" id="ccel:CCDG5_0749"/>
<dbReference type="InterPro" id="IPR000620">
    <property type="entry name" value="EamA_dom"/>
</dbReference>
<evidence type="ECO:0000256" key="2">
    <source>
        <dbReference type="SAM" id="Phobius"/>
    </source>
</evidence>
<dbReference type="Pfam" id="PF00892">
    <property type="entry name" value="EamA"/>
    <property type="match status" value="1"/>
</dbReference>
<dbReference type="OrthoDB" id="129711at2"/>
<feature type="domain" description="EamA" evidence="3">
    <location>
        <begin position="5"/>
        <end position="110"/>
    </location>
</feature>
<dbReference type="AlphaFoldDB" id="A0A078KN60"/>
<keyword evidence="2" id="KW-0812">Transmembrane</keyword>
<dbReference type="EMBL" id="LM995447">
    <property type="protein sequence ID" value="CDZ23878.1"/>
    <property type="molecule type" value="Genomic_DNA"/>
</dbReference>
<protein>
    <submittedName>
        <fullName evidence="4">Putative membrane protein</fullName>
    </submittedName>
</protein>
<organism evidence="4 5">
    <name type="scientific">[Clostridium] cellulosi</name>
    <dbReference type="NCBI Taxonomy" id="29343"/>
    <lineage>
        <taxon>Bacteria</taxon>
        <taxon>Bacillati</taxon>
        <taxon>Bacillota</taxon>
        <taxon>Clostridia</taxon>
        <taxon>Eubacteriales</taxon>
        <taxon>Oscillospiraceae</taxon>
        <taxon>Oscillospiraceae incertae sedis</taxon>
    </lineage>
</organism>
<dbReference type="InterPro" id="IPR037185">
    <property type="entry name" value="EmrE-like"/>
</dbReference>
<evidence type="ECO:0000313" key="5">
    <source>
        <dbReference type="Proteomes" id="UP000032431"/>
    </source>
</evidence>
<accession>A0A078KN60</accession>
<feature type="transmembrane region" description="Helical" evidence="2">
    <location>
        <begin position="65"/>
        <end position="87"/>
    </location>
</feature>
<gene>
    <name evidence="4" type="ORF">CCDG5_0749</name>
</gene>
<dbReference type="Gene3D" id="1.10.3730.20">
    <property type="match status" value="1"/>
</dbReference>
<evidence type="ECO:0000256" key="1">
    <source>
        <dbReference type="ARBA" id="ARBA00007362"/>
    </source>
</evidence>
<keyword evidence="2" id="KW-0472">Membrane</keyword>